<reference evidence="11" key="1">
    <citation type="journal article" date="2021" name="Sci. Adv.">
        <title>The American lobster genome reveals insights on longevity, neural, and immune adaptations.</title>
        <authorList>
            <person name="Polinski J.M."/>
            <person name="Zimin A.V."/>
            <person name="Clark K.F."/>
            <person name="Kohn A.B."/>
            <person name="Sadowski N."/>
            <person name="Timp W."/>
            <person name="Ptitsyn A."/>
            <person name="Khanna P."/>
            <person name="Romanova D.Y."/>
            <person name="Williams P."/>
            <person name="Greenwood S.J."/>
            <person name="Moroz L.L."/>
            <person name="Walt D.R."/>
            <person name="Bodnar A.G."/>
        </authorList>
    </citation>
    <scope>NUCLEOTIDE SEQUENCE</scope>
    <source>
        <strain evidence="11">GMGI-L3</strain>
    </source>
</reference>
<dbReference type="PANTHER" id="PTHR14885">
    <property type="entry name" value="CILIA- AND FLAGELLA-ASSOCIATED PROTEIN 43-RELATED"/>
    <property type="match status" value="1"/>
</dbReference>
<evidence type="ECO:0000313" key="11">
    <source>
        <dbReference type="EMBL" id="KAG7154296.1"/>
    </source>
</evidence>
<dbReference type="GO" id="GO:0005930">
    <property type="term" value="C:axoneme"/>
    <property type="evidence" value="ECO:0007669"/>
    <property type="project" value="TreeGrafter"/>
</dbReference>
<evidence type="ECO:0000256" key="3">
    <source>
        <dbReference type="ARBA" id="ARBA00022490"/>
    </source>
</evidence>
<evidence type="ECO:0000256" key="9">
    <source>
        <dbReference type="SAM" id="Coils"/>
    </source>
</evidence>
<feature type="compositionally biased region" description="Low complexity" evidence="10">
    <location>
        <begin position="626"/>
        <end position="636"/>
    </location>
</feature>
<feature type="compositionally biased region" description="Low complexity" evidence="10">
    <location>
        <begin position="154"/>
        <end position="164"/>
    </location>
</feature>
<keyword evidence="8" id="KW-0966">Cell projection</keyword>
<sequence>MELETLLEENKQVDGEHQLPVTEFTFNPRRLAALQDKLVQTEVGVVREVERARLQKLLQCHHLKEAAWDNMLVKSRSLFCICSDVSVRNYPVMVPKPGAWWAVLNVVKARLREVEATQVSSRSEVPTSRTRKAGVWKKATTEVGVFSRVIMKGAPPAGGKPAGKSFKDAGKPSKEVGKWTSKEVGKEDSKELEKETLPDVAMASTDVAKAAPDEVKLPATEVDICESEDVEPNLTEAEYRHLLYPQLELTSRDRVKRQLVLLAGFNTRFDAVHQRKGRVIEEVHRLTRKRRQLKEELSRIRKRGDKSRGHSGSTSSRGASEGVPTPTLLQVTKEESNHSETPRAVPDGAVIAPSTAGAREAWTDARAFLSGPRHMGTENGEASSTTHFFQKPREVWTWAEARAWREWKAAQDEEARKRKAHATTLTLQLERIIPTIKSLLQEFDSQVISLVDSRVSTDEALLLYDLVTVRLRHRLAQQDHLNDTLKDLKQRRCQVEERVSQVVKEAEGSSREEARAKAKQERIQEQLKEEEVGLRRALINLPIDQYNHLLMLYSRKAFEQRRHLDLPISARGPRRGMGGGVSIPSLPLQPCPPAASKAQPASQPRPSEAAHVVAVSGLHDPPAAPPTATTNGLLTISGLTGGTRTWRQFLRYRRRRQDLQEELEDTQAKKTSAAAHLQAMDTKHQALLQEAKQLDEDVSRTSRDLRLLDEDMELVLVLKSGQVKVDLEAMTELLNPDFSDTRLVKHEELKKLETTAEKCVESERADGVGEGGGENGEVEALRALRGQLQLEVELARQDLHHINTLKVGRDVMAAATNAVAGSGHHDPSQLYASLQRLQQIHGERVESMAAGSNKVVKQLRQSRRKVSNLQRQVDDLAQEIDDLQTQVAQAQPELHLAKRENRLRRVMACSDLTTHARQRQAIILDLEHELDTLRLRTFPMLSRPPQPPTI</sequence>
<dbReference type="AlphaFoldDB" id="A0A8J5MK13"/>
<evidence type="ECO:0000256" key="2">
    <source>
        <dbReference type="ARBA" id="ARBA00004245"/>
    </source>
</evidence>
<feature type="region of interest" description="Disordered" evidence="10">
    <location>
        <begin position="154"/>
        <end position="194"/>
    </location>
</feature>
<proteinExistence type="predicted"/>
<keyword evidence="4" id="KW-0853">WD repeat</keyword>
<dbReference type="Proteomes" id="UP000747542">
    <property type="component" value="Unassembled WGS sequence"/>
</dbReference>
<dbReference type="GO" id="GO:0060271">
    <property type="term" value="P:cilium assembly"/>
    <property type="evidence" value="ECO:0007669"/>
    <property type="project" value="TreeGrafter"/>
</dbReference>
<evidence type="ECO:0000313" key="12">
    <source>
        <dbReference type="Proteomes" id="UP000747542"/>
    </source>
</evidence>
<gene>
    <name evidence="11" type="ORF">Hamer_G022139</name>
</gene>
<comment type="subcellular location">
    <subcellularLocation>
        <location evidence="1">Cell projection</location>
        <location evidence="1">Cilium</location>
    </subcellularLocation>
    <subcellularLocation>
        <location evidence="2">Cytoplasm</location>
        <location evidence="2">Cytoskeleton</location>
    </subcellularLocation>
</comment>
<feature type="compositionally biased region" description="Low complexity" evidence="10">
    <location>
        <begin position="310"/>
        <end position="322"/>
    </location>
</feature>
<comment type="caution">
    <text evidence="11">The sequence shown here is derived from an EMBL/GenBank/DDBJ whole genome shotgun (WGS) entry which is preliminary data.</text>
</comment>
<feature type="region of interest" description="Disordered" evidence="10">
    <location>
        <begin position="590"/>
        <end position="611"/>
    </location>
</feature>
<feature type="coiled-coil region" evidence="9">
    <location>
        <begin position="649"/>
        <end position="711"/>
    </location>
</feature>
<evidence type="ECO:0000256" key="1">
    <source>
        <dbReference type="ARBA" id="ARBA00004138"/>
    </source>
</evidence>
<keyword evidence="3" id="KW-0963">Cytoplasm</keyword>
<evidence type="ECO:0000256" key="10">
    <source>
        <dbReference type="SAM" id="MobiDB-lite"/>
    </source>
</evidence>
<feature type="region of interest" description="Disordered" evidence="10">
    <location>
        <begin position="294"/>
        <end position="326"/>
    </location>
</feature>
<evidence type="ECO:0000256" key="6">
    <source>
        <dbReference type="ARBA" id="ARBA00023054"/>
    </source>
</evidence>
<keyword evidence="5" id="KW-0677">Repeat</keyword>
<evidence type="ECO:0000256" key="4">
    <source>
        <dbReference type="ARBA" id="ARBA00022574"/>
    </source>
</evidence>
<feature type="coiled-coil region" evidence="9">
    <location>
        <begin position="852"/>
        <end position="893"/>
    </location>
</feature>
<feature type="region of interest" description="Disordered" evidence="10">
    <location>
        <begin position="617"/>
        <end position="636"/>
    </location>
</feature>
<dbReference type="EMBL" id="JAHLQT010044612">
    <property type="protein sequence ID" value="KAG7154296.1"/>
    <property type="molecule type" value="Genomic_DNA"/>
</dbReference>
<dbReference type="Pfam" id="PF25828">
    <property type="entry name" value="CC_Cfap43"/>
    <property type="match status" value="1"/>
</dbReference>
<feature type="compositionally biased region" description="Low complexity" evidence="10">
    <location>
        <begin position="594"/>
        <end position="607"/>
    </location>
</feature>
<keyword evidence="7" id="KW-0206">Cytoskeleton</keyword>
<organism evidence="11 12">
    <name type="scientific">Homarus americanus</name>
    <name type="common">American lobster</name>
    <dbReference type="NCBI Taxonomy" id="6706"/>
    <lineage>
        <taxon>Eukaryota</taxon>
        <taxon>Metazoa</taxon>
        <taxon>Ecdysozoa</taxon>
        <taxon>Arthropoda</taxon>
        <taxon>Crustacea</taxon>
        <taxon>Multicrustacea</taxon>
        <taxon>Malacostraca</taxon>
        <taxon>Eumalacostraca</taxon>
        <taxon>Eucarida</taxon>
        <taxon>Decapoda</taxon>
        <taxon>Pleocyemata</taxon>
        <taxon>Astacidea</taxon>
        <taxon>Nephropoidea</taxon>
        <taxon>Nephropidae</taxon>
        <taxon>Homarus</taxon>
    </lineage>
</organism>
<accession>A0A8J5MK13</accession>
<keyword evidence="12" id="KW-1185">Reference proteome</keyword>
<feature type="compositionally biased region" description="Basic and acidic residues" evidence="10">
    <location>
        <begin position="165"/>
        <end position="194"/>
    </location>
</feature>
<evidence type="ECO:0000256" key="8">
    <source>
        <dbReference type="ARBA" id="ARBA00023273"/>
    </source>
</evidence>
<name>A0A8J5MK13_HOMAM</name>
<protein>
    <submittedName>
        <fullName evidence="11">Uncharacterized protein</fullName>
    </submittedName>
</protein>
<keyword evidence="6 9" id="KW-0175">Coiled coil</keyword>
<dbReference type="PANTHER" id="PTHR14885:SF1">
    <property type="entry name" value="CILIA- AND FLAGELLA-ASSOCIATED PROTEIN 43"/>
    <property type="match status" value="1"/>
</dbReference>
<evidence type="ECO:0000256" key="7">
    <source>
        <dbReference type="ARBA" id="ARBA00023212"/>
    </source>
</evidence>
<evidence type="ECO:0000256" key="5">
    <source>
        <dbReference type="ARBA" id="ARBA00022737"/>
    </source>
</evidence>